<proteinExistence type="predicted"/>
<dbReference type="OrthoDB" id="4676at2759"/>
<dbReference type="eggNOG" id="ENOG502S5UV">
    <property type="taxonomic scope" value="Eukaryota"/>
</dbReference>
<dbReference type="RefSeq" id="XP_009153662.1">
    <property type="nucleotide sequence ID" value="XM_009155414.1"/>
</dbReference>
<evidence type="ECO:0008006" key="4">
    <source>
        <dbReference type="Google" id="ProtNLM"/>
    </source>
</evidence>
<feature type="compositionally biased region" description="Polar residues" evidence="1">
    <location>
        <begin position="54"/>
        <end position="67"/>
    </location>
</feature>
<feature type="region of interest" description="Disordered" evidence="1">
    <location>
        <begin position="1"/>
        <end position="103"/>
    </location>
</feature>
<gene>
    <name evidence="2" type="ORF">HMPREF1120_01399</name>
</gene>
<dbReference type="EMBL" id="JH226130">
    <property type="protein sequence ID" value="EHY53201.1"/>
    <property type="molecule type" value="Genomic_DNA"/>
</dbReference>
<sequence length="317" mass="34188">MVQTRSQGKANHDPQPSKAGAVKSSPGGTGTTGQKSHIPEKRSHSKTKTEADASGSNTGTSKKVNTGPTTHKKPKHEKEETKDVDTKSGSKAPPAGGGESNSKISKLISTYGTLFLSNTDVKDPQSPTPETMLALLLNAIFSSARISHDLAAKTLATAVKNGYHKIDVLKNSTWDERTKVLTEGGYTRYREKTATALGELVEFLEEKYQGDLNNLLPGSETDSSPSEVRKRLKEIKGLGDVGADIFFDTAQGVWPCLAPFIDPRSAKTAEAIGIPGDAHVLWESKEVNRDPMTMARLAAALTTVRLEKREGEFRDET</sequence>
<dbReference type="HOGENOM" id="CLU_050554_0_0_1"/>
<dbReference type="InParanoid" id="H6BNL6"/>
<evidence type="ECO:0000313" key="2">
    <source>
        <dbReference type="EMBL" id="EHY53201.1"/>
    </source>
</evidence>
<feature type="compositionally biased region" description="Basic and acidic residues" evidence="1">
    <location>
        <begin position="37"/>
        <end position="51"/>
    </location>
</feature>
<dbReference type="GeneID" id="20306038"/>
<dbReference type="AlphaFoldDB" id="H6BNL6"/>
<evidence type="ECO:0000256" key="1">
    <source>
        <dbReference type="SAM" id="MobiDB-lite"/>
    </source>
</evidence>
<accession>H6BNL6</accession>
<dbReference type="VEuPathDB" id="FungiDB:HMPREF1120_01399"/>
<evidence type="ECO:0000313" key="3">
    <source>
        <dbReference type="Proteomes" id="UP000007304"/>
    </source>
</evidence>
<reference evidence="2" key="1">
    <citation type="submission" date="2011-07" db="EMBL/GenBank/DDBJ databases">
        <title>The Genome Sequence of Exophiala (Wangiella) dermatitidis NIH/UT8656.</title>
        <authorList>
            <consortium name="The Broad Institute Genome Sequencing Platform"/>
            <person name="Cuomo C."/>
            <person name="Wang Z."/>
            <person name="Hunicke-Smith S."/>
            <person name="Szanislo P.J."/>
            <person name="Earl A."/>
            <person name="Young S.K."/>
            <person name="Zeng Q."/>
            <person name="Gargeya S."/>
            <person name="Fitzgerald M."/>
            <person name="Haas B."/>
            <person name="Abouelleil A."/>
            <person name="Alvarado L."/>
            <person name="Arachchi H.M."/>
            <person name="Berlin A."/>
            <person name="Brown A."/>
            <person name="Chapman S.B."/>
            <person name="Chen Z."/>
            <person name="Dunbar C."/>
            <person name="Freedman E."/>
            <person name="Gearin G."/>
            <person name="Gellesch M."/>
            <person name="Goldberg J."/>
            <person name="Griggs A."/>
            <person name="Gujja S."/>
            <person name="Heiman D."/>
            <person name="Howarth C."/>
            <person name="Larson L."/>
            <person name="Lui A."/>
            <person name="MacDonald P.J.P."/>
            <person name="Montmayeur A."/>
            <person name="Murphy C."/>
            <person name="Neiman D."/>
            <person name="Pearson M."/>
            <person name="Priest M."/>
            <person name="Roberts A."/>
            <person name="Saif S."/>
            <person name="Shea T."/>
            <person name="Shenoy N."/>
            <person name="Sisk P."/>
            <person name="Stolte C."/>
            <person name="Sykes S."/>
            <person name="Wortman J."/>
            <person name="Nusbaum C."/>
            <person name="Birren B."/>
        </authorList>
    </citation>
    <scope>NUCLEOTIDE SEQUENCE</scope>
    <source>
        <strain evidence="2">NIH/UT8656</strain>
    </source>
</reference>
<name>H6BNL6_EXODN</name>
<dbReference type="Proteomes" id="UP000007304">
    <property type="component" value="Unassembled WGS sequence"/>
</dbReference>
<feature type="compositionally biased region" description="Basic and acidic residues" evidence="1">
    <location>
        <begin position="76"/>
        <end position="88"/>
    </location>
</feature>
<organism evidence="2 3">
    <name type="scientific">Exophiala dermatitidis (strain ATCC 34100 / CBS 525.76 / NIH/UT8656)</name>
    <name type="common">Black yeast</name>
    <name type="synonym">Wangiella dermatitidis</name>
    <dbReference type="NCBI Taxonomy" id="858893"/>
    <lineage>
        <taxon>Eukaryota</taxon>
        <taxon>Fungi</taxon>
        <taxon>Dikarya</taxon>
        <taxon>Ascomycota</taxon>
        <taxon>Pezizomycotina</taxon>
        <taxon>Eurotiomycetes</taxon>
        <taxon>Chaetothyriomycetidae</taxon>
        <taxon>Chaetothyriales</taxon>
        <taxon>Herpotrichiellaceae</taxon>
        <taxon>Exophiala</taxon>
    </lineage>
</organism>
<dbReference type="OMA" id="MKYKSPQ"/>
<keyword evidence="3" id="KW-1185">Reference proteome</keyword>
<protein>
    <recommendedName>
        <fullName evidence="4">HhH-GPD domain-containing protein</fullName>
    </recommendedName>
</protein>